<dbReference type="InterPro" id="IPR009060">
    <property type="entry name" value="UBA-like_sf"/>
</dbReference>
<dbReference type="SUPFAM" id="SSF46934">
    <property type="entry name" value="UBA-like"/>
    <property type="match status" value="2"/>
</dbReference>
<name>A0A1B6DNM9_9HEMI</name>
<dbReference type="PROSITE" id="PS50030">
    <property type="entry name" value="UBA"/>
    <property type="match status" value="2"/>
</dbReference>
<dbReference type="AlphaFoldDB" id="A0A1B6DNM9"/>
<gene>
    <name evidence="2" type="ORF">g.6445</name>
</gene>
<accession>A0A1B6DNM9</accession>
<reference evidence="2" key="1">
    <citation type="submission" date="2015-12" db="EMBL/GenBank/DDBJ databases">
        <title>De novo transcriptome assembly of four potential Pierce s Disease insect vectors from Arizona vineyards.</title>
        <authorList>
            <person name="Tassone E.E."/>
        </authorList>
    </citation>
    <scope>NUCLEOTIDE SEQUENCE</scope>
</reference>
<dbReference type="Gene3D" id="1.10.8.10">
    <property type="entry name" value="DNA helicase RuvA subunit, C-terminal domain"/>
    <property type="match status" value="2"/>
</dbReference>
<dbReference type="PANTHER" id="PTHR46738:SF1">
    <property type="entry name" value="UBIQUITIN-ASSOCIATED DOMAIN-CONTAINING PROTEIN 1"/>
    <property type="match status" value="1"/>
</dbReference>
<evidence type="ECO:0000259" key="1">
    <source>
        <dbReference type="PROSITE" id="PS50030"/>
    </source>
</evidence>
<organism evidence="2">
    <name type="scientific">Clastoptera arizonana</name>
    <name type="common">Arizona spittle bug</name>
    <dbReference type="NCBI Taxonomy" id="38151"/>
    <lineage>
        <taxon>Eukaryota</taxon>
        <taxon>Metazoa</taxon>
        <taxon>Ecdysozoa</taxon>
        <taxon>Arthropoda</taxon>
        <taxon>Hexapoda</taxon>
        <taxon>Insecta</taxon>
        <taxon>Pterygota</taxon>
        <taxon>Neoptera</taxon>
        <taxon>Paraneoptera</taxon>
        <taxon>Hemiptera</taxon>
        <taxon>Auchenorrhyncha</taxon>
        <taxon>Cercopoidea</taxon>
        <taxon>Clastopteridae</taxon>
        <taxon>Clastoptera</taxon>
    </lineage>
</organism>
<sequence length="416" mass="48018">MINWLRNKLVSIRNRPSRDSENQNTSKYSKELDPNQEEEITLYVIGFIDKICYQKVYGTVKISNLLTFVLNLLSTSSDISGSQSNFSLVSVRLKHILNPKRTVSEEGLRRDDKILLIEKYTKQPKIIECSGAPKKQDILSATKHLEVKNLNNKITPLLDINLEKVFEDEIHKILISLIEASARILSNMPNSNQIFKDISSRIENKMKPNKKAIEKLISLGFTEHQAKYALLIKKNNINEAKEWLIVNAAEPQENKLDVIFQPLSEDGNKDNPVLIITNLLDYLKSYRQKYFEPEQNILKNMIEMGFPAEECIDALREAGNNGLTVFEWLFGDEQIRIKYNIDMGLDVEGPIYNALFKNSTIQLGLHNPKLLFALLEFLVNSSYESVWLNDPDTRPVFIKIFKIYYNEKHNMLVNNH</sequence>
<evidence type="ECO:0000313" key="2">
    <source>
        <dbReference type="EMBL" id="JAS27269.1"/>
    </source>
</evidence>
<proteinExistence type="predicted"/>
<dbReference type="InterPro" id="IPR052476">
    <property type="entry name" value="UBAC1"/>
</dbReference>
<dbReference type="SMART" id="SM00165">
    <property type="entry name" value="UBA"/>
    <property type="match status" value="2"/>
</dbReference>
<feature type="domain" description="UBA" evidence="1">
    <location>
        <begin position="292"/>
        <end position="332"/>
    </location>
</feature>
<feature type="domain" description="UBA" evidence="1">
    <location>
        <begin position="207"/>
        <end position="247"/>
    </location>
</feature>
<dbReference type="EMBL" id="GEDC01010029">
    <property type="protein sequence ID" value="JAS27269.1"/>
    <property type="molecule type" value="Transcribed_RNA"/>
</dbReference>
<dbReference type="Pfam" id="PF22562">
    <property type="entry name" value="UBA_7"/>
    <property type="match status" value="2"/>
</dbReference>
<dbReference type="PANTHER" id="PTHR46738">
    <property type="entry name" value="UBIQUITIN-ASSOCIATED DOMAIN-CONTAINING PROTEIN 1"/>
    <property type="match status" value="1"/>
</dbReference>
<dbReference type="InterPro" id="IPR015940">
    <property type="entry name" value="UBA"/>
</dbReference>
<dbReference type="GO" id="GO:0000151">
    <property type="term" value="C:ubiquitin ligase complex"/>
    <property type="evidence" value="ECO:0007669"/>
    <property type="project" value="TreeGrafter"/>
</dbReference>
<protein>
    <recommendedName>
        <fullName evidence="1">UBA domain-containing protein</fullName>
    </recommendedName>
</protein>